<keyword evidence="7" id="KW-0325">Glycoprotein</keyword>
<keyword evidence="4" id="KW-0967">Endosome</keyword>
<comment type="subcellular location">
    <subcellularLocation>
        <location evidence="1">Endosome membrane</location>
        <topology evidence="1">Single-pass type I membrane protein</topology>
    </subcellularLocation>
    <subcellularLocation>
        <location evidence="8">Lysosome membrane</location>
        <topology evidence="8">Single-pass type I membrane protein</topology>
    </subcellularLocation>
</comment>
<dbReference type="AlphaFoldDB" id="A0A673W631"/>
<sequence>MLISISELHLSHGTEVSVNNTENKLCLYANLMVNFSVTYEVGVNKNETVIFVLPENVTTEGSTCDNTTSTLKLSFGDGHSWTVEFTKKNKTYQVDTIVFSYNLNDSSVFPNSTSKETKFVTVKSIITNVSVDTYYSCKSENVLTVESVIQTLYDVALQAFVINGSKSDTDTVCSADMTSTTVAPTTTVTSTAAPTSTPTLPTPTTGKYSIAPDVNSTACLMATFGLQIGYKQGDKEETINLVPNMTKLGGACGANSSNLILTSDTITITFTFSNSFAHSVCLCPGDPVVAVNTNMSIWAAAVGSSYMCNKEQTLNVTDTLTLYTFELRVQPFEVNKGEFATAHECSLDDTSILIPIIVGAALAGLILIVVIAYVIGRRKTYVGYQTL</sequence>
<keyword evidence="6 8" id="KW-0472">Membrane</keyword>
<feature type="disulfide bond" evidence="8">
    <location>
        <begin position="308"/>
        <end position="345"/>
    </location>
</feature>
<keyword evidence="5 9" id="KW-1133">Transmembrane helix</keyword>
<name>A0A673W631_SALTR</name>
<feature type="transmembrane region" description="Helical" evidence="9">
    <location>
        <begin position="352"/>
        <end position="375"/>
    </location>
</feature>
<dbReference type="Gene3D" id="2.40.160.110">
    <property type="match status" value="2"/>
</dbReference>
<dbReference type="Pfam" id="PF01299">
    <property type="entry name" value="Lamp2-like_luminal"/>
    <property type="match status" value="2"/>
</dbReference>
<dbReference type="GO" id="GO:0031902">
    <property type="term" value="C:late endosome membrane"/>
    <property type="evidence" value="ECO:0007669"/>
    <property type="project" value="TreeGrafter"/>
</dbReference>
<feature type="domain" description="Lysosome-associated membrane glycoprotein 2-like luminal" evidence="10">
    <location>
        <begin position="18"/>
        <end position="162"/>
    </location>
</feature>
<keyword evidence="8" id="KW-1015">Disulfide bond</keyword>
<evidence type="ECO:0000256" key="1">
    <source>
        <dbReference type="ARBA" id="ARBA00004530"/>
    </source>
</evidence>
<dbReference type="PANTHER" id="PTHR11506">
    <property type="entry name" value="LYSOSOME-ASSOCIATED MEMBRANE GLYCOPROTEIN"/>
    <property type="match status" value="1"/>
</dbReference>
<reference evidence="12" key="1">
    <citation type="submission" date="2025-08" db="UniProtKB">
        <authorList>
            <consortium name="Ensembl"/>
        </authorList>
    </citation>
    <scope>IDENTIFICATION</scope>
</reference>
<dbReference type="PANTHER" id="PTHR11506:SF6">
    <property type="entry name" value="LYSOSOME-ASSOCIATED MEMBRANE GLYCOPROTEIN 2"/>
    <property type="match status" value="1"/>
</dbReference>
<accession>A0A673W631</accession>
<keyword evidence="2 8" id="KW-0812">Transmembrane</keyword>
<dbReference type="Pfam" id="PF21222">
    <property type="entry name" value="Lamp2_2nd"/>
    <property type="match status" value="1"/>
</dbReference>
<evidence type="ECO:0000256" key="6">
    <source>
        <dbReference type="ARBA" id="ARBA00023136"/>
    </source>
</evidence>
<feature type="domain" description="Lysosome-associated membrane glycoprotein 2-like transmembrane" evidence="11">
    <location>
        <begin position="354"/>
        <end position="385"/>
    </location>
</feature>
<evidence type="ECO:0000256" key="8">
    <source>
        <dbReference type="PROSITE-ProRule" id="PRU00740"/>
    </source>
</evidence>
<evidence type="ECO:0000256" key="2">
    <source>
        <dbReference type="ARBA" id="ARBA00022692"/>
    </source>
</evidence>
<dbReference type="Proteomes" id="UP000472277">
    <property type="component" value="Chromosome 13"/>
</dbReference>
<evidence type="ECO:0000256" key="3">
    <source>
        <dbReference type="ARBA" id="ARBA00022729"/>
    </source>
</evidence>
<comment type="caution">
    <text evidence="8">Lacks conserved residue(s) required for the propagation of feature annotation.</text>
</comment>
<comment type="similarity">
    <text evidence="8">Belongs to the LAMP family.</text>
</comment>
<keyword evidence="13" id="KW-1185">Reference proteome</keyword>
<evidence type="ECO:0000256" key="4">
    <source>
        <dbReference type="ARBA" id="ARBA00022753"/>
    </source>
</evidence>
<proteinExistence type="inferred from homology"/>
<dbReference type="PRINTS" id="PR00336">
    <property type="entry name" value="LYSASSOCTDMP"/>
</dbReference>
<dbReference type="GO" id="GO:0005765">
    <property type="term" value="C:lysosomal membrane"/>
    <property type="evidence" value="ECO:0007669"/>
    <property type="project" value="UniProtKB-SubCell"/>
</dbReference>
<keyword evidence="8" id="KW-0458">Lysosome</keyword>
<dbReference type="PROSITE" id="PS51407">
    <property type="entry name" value="LAMP_3"/>
    <property type="match status" value="1"/>
</dbReference>
<dbReference type="InterPro" id="IPR002000">
    <property type="entry name" value="Lysosome-assoc_membr_glycop"/>
</dbReference>
<dbReference type="GeneTree" id="ENSGT00950000182899"/>
<dbReference type="GO" id="GO:0005886">
    <property type="term" value="C:plasma membrane"/>
    <property type="evidence" value="ECO:0007669"/>
    <property type="project" value="UniProtKB-SubCell"/>
</dbReference>
<feature type="domain" description="Lysosome-associated membrane glycoprotein 2-like luminal" evidence="10">
    <location>
        <begin position="203"/>
        <end position="334"/>
    </location>
</feature>
<evidence type="ECO:0000256" key="5">
    <source>
        <dbReference type="ARBA" id="ARBA00022989"/>
    </source>
</evidence>
<dbReference type="InterPro" id="IPR048524">
    <property type="entry name" value="Lamp2-like_TM"/>
</dbReference>
<dbReference type="Ensembl" id="ENSSTUT00000004672.1">
    <property type="protein sequence ID" value="ENSSTUP00000004413.1"/>
    <property type="gene ID" value="ENSSTUG00000002147.1"/>
</dbReference>
<organism evidence="12 13">
    <name type="scientific">Salmo trutta</name>
    <name type="common">Brown trout</name>
    <dbReference type="NCBI Taxonomy" id="8032"/>
    <lineage>
        <taxon>Eukaryota</taxon>
        <taxon>Metazoa</taxon>
        <taxon>Chordata</taxon>
        <taxon>Craniata</taxon>
        <taxon>Vertebrata</taxon>
        <taxon>Euteleostomi</taxon>
        <taxon>Actinopterygii</taxon>
        <taxon>Neopterygii</taxon>
        <taxon>Teleostei</taxon>
        <taxon>Protacanthopterygii</taxon>
        <taxon>Salmoniformes</taxon>
        <taxon>Salmonidae</taxon>
        <taxon>Salmoninae</taxon>
        <taxon>Salmo</taxon>
    </lineage>
</organism>
<reference evidence="12" key="2">
    <citation type="submission" date="2025-09" db="UniProtKB">
        <authorList>
            <consortium name="Ensembl"/>
        </authorList>
    </citation>
    <scope>IDENTIFICATION</scope>
</reference>
<evidence type="ECO:0000259" key="10">
    <source>
        <dbReference type="Pfam" id="PF01299"/>
    </source>
</evidence>
<gene>
    <name evidence="12" type="primary">LAMP2</name>
    <name evidence="12" type="synonym">lamp2</name>
</gene>
<dbReference type="InterPro" id="IPR048528">
    <property type="entry name" value="Lamp2-like_luminal"/>
</dbReference>
<evidence type="ECO:0000256" key="9">
    <source>
        <dbReference type="SAM" id="Phobius"/>
    </source>
</evidence>
<keyword evidence="3" id="KW-0732">Signal</keyword>
<feature type="disulfide bond" evidence="8">
    <location>
        <begin position="137"/>
        <end position="173"/>
    </location>
</feature>
<evidence type="ECO:0000313" key="13">
    <source>
        <dbReference type="Proteomes" id="UP000472277"/>
    </source>
</evidence>
<protein>
    <submittedName>
        <fullName evidence="12">Lysosomal-associated membrane protein 2</fullName>
    </submittedName>
</protein>
<dbReference type="GO" id="GO:0072594">
    <property type="term" value="P:establishment of protein localization to organelle"/>
    <property type="evidence" value="ECO:0007669"/>
    <property type="project" value="TreeGrafter"/>
</dbReference>
<evidence type="ECO:0000313" key="12">
    <source>
        <dbReference type="Ensembl" id="ENSSTUP00000004413.1"/>
    </source>
</evidence>
<evidence type="ECO:0000256" key="7">
    <source>
        <dbReference type="ARBA" id="ARBA00023180"/>
    </source>
</evidence>
<dbReference type="CDD" id="cd12087">
    <property type="entry name" value="TM_EGFR-like"/>
    <property type="match status" value="1"/>
</dbReference>
<evidence type="ECO:0000259" key="11">
    <source>
        <dbReference type="Pfam" id="PF21222"/>
    </source>
</evidence>